<comment type="caution">
    <text evidence="3">The sequence shown here is derived from an EMBL/GenBank/DDBJ whole genome shotgun (WGS) entry which is preliminary data.</text>
</comment>
<evidence type="ECO:0000256" key="2">
    <source>
        <dbReference type="SAM" id="Phobius"/>
    </source>
</evidence>
<dbReference type="AlphaFoldDB" id="F5RFW5"/>
<dbReference type="EMBL" id="AFHG01000057">
    <property type="protein sequence ID" value="EGK70453.1"/>
    <property type="molecule type" value="Genomic_DNA"/>
</dbReference>
<evidence type="ECO:0000256" key="1">
    <source>
        <dbReference type="SAM" id="MobiDB-lite"/>
    </source>
</evidence>
<feature type="transmembrane region" description="Helical" evidence="2">
    <location>
        <begin position="44"/>
        <end position="62"/>
    </location>
</feature>
<keyword evidence="2" id="KW-0812">Transmembrane</keyword>
<accession>F5RFW5</accession>
<proteinExistence type="predicted"/>
<feature type="compositionally biased region" description="Pro residues" evidence="1">
    <location>
        <begin position="94"/>
        <end position="106"/>
    </location>
</feature>
<keyword evidence="2" id="KW-0472">Membrane</keyword>
<feature type="region of interest" description="Disordered" evidence="1">
    <location>
        <begin position="87"/>
        <end position="196"/>
    </location>
</feature>
<dbReference type="Proteomes" id="UP000005019">
    <property type="component" value="Unassembled WGS sequence"/>
</dbReference>
<feature type="compositionally biased region" description="Pro residues" evidence="1">
    <location>
        <begin position="139"/>
        <end position="156"/>
    </location>
</feature>
<dbReference type="RefSeq" id="WP_008063708.1">
    <property type="nucleotide sequence ID" value="NZ_AFHG01000057.1"/>
</dbReference>
<feature type="compositionally biased region" description="Basic residues" evidence="1">
    <location>
        <begin position="107"/>
        <end position="123"/>
    </location>
</feature>
<name>F5RFW5_METUF</name>
<feature type="compositionally biased region" description="Low complexity" evidence="1">
    <location>
        <begin position="177"/>
        <end position="186"/>
    </location>
</feature>
<evidence type="ECO:0000313" key="4">
    <source>
        <dbReference type="Proteomes" id="UP000005019"/>
    </source>
</evidence>
<keyword evidence="4" id="KW-1185">Reference proteome</keyword>
<reference evidence="3 4" key="1">
    <citation type="journal article" date="2011" name="J. Bacteriol.">
        <title>Genome sequence of Methyloversatilis universalis FAM5T, a methylotrophic representative of the order Rhodocyclales.</title>
        <authorList>
            <person name="Kittichotirat W."/>
            <person name="Good N.M."/>
            <person name="Hall R."/>
            <person name="Bringel F."/>
            <person name="Lajus A."/>
            <person name="Medigue C."/>
            <person name="Smalley N.E."/>
            <person name="Beck D."/>
            <person name="Bumgarner R."/>
            <person name="Vuilleumier S."/>
            <person name="Kalyuzhnaya M.G."/>
        </authorList>
    </citation>
    <scope>NUCLEOTIDE SEQUENCE [LARGE SCALE GENOMIC DNA]</scope>
    <source>
        <strain evidence="4">ATCC BAA-1314 / JCM 13912 / FAM5</strain>
    </source>
</reference>
<gene>
    <name evidence="3" type="ORF">METUNv1_03358</name>
</gene>
<dbReference type="eggNOG" id="COG3827">
    <property type="taxonomic scope" value="Bacteria"/>
</dbReference>
<evidence type="ECO:0000313" key="3">
    <source>
        <dbReference type="EMBL" id="EGK70453.1"/>
    </source>
</evidence>
<keyword evidence="2" id="KW-1133">Transmembrane helix</keyword>
<organism evidence="3 4">
    <name type="scientific">Methyloversatilis universalis (strain ATCC BAA-1314 / DSM 25237 / JCM 13912 / CCUG 52030 / FAM5)</name>
    <dbReference type="NCBI Taxonomy" id="1000565"/>
    <lineage>
        <taxon>Bacteria</taxon>
        <taxon>Pseudomonadati</taxon>
        <taxon>Pseudomonadota</taxon>
        <taxon>Betaproteobacteria</taxon>
        <taxon>Nitrosomonadales</taxon>
        <taxon>Sterolibacteriaceae</taxon>
        <taxon>Methyloversatilis</taxon>
    </lineage>
</organism>
<sequence length="315" mass="34830">MHSQHPEHPRNRRRSDSLAPFSLSVERSVLGDTSLHFRVRPSGLIALVLALLLHIGAVWWVMRPKAEPEQPLGANQPISVRMITPDAPRKSAAEPPPSAAPTPPAPRPKKQPPQKKRDAKRTPPRPAEPEQPRVARVPVPEPAPPPPPPKAAPTPDAPTDMASFVAAQREKRRLAEEAAAAENAAARGRERGPSADDVAAANIKRNLQQPGTNGVFQITRKGVREAAFMFRGWTTDAGNARREFIEVDAGVGGDIERAVVRKMIELIRRYYSGNFNWESLRLGRTVVLSARPEHQQELEEFLIKEFFRVGANYPP</sequence>
<protein>
    <submittedName>
        <fullName evidence="3">Uncharacterized protein</fullName>
    </submittedName>
</protein>
<dbReference type="STRING" id="1000565.METUNv1_03358"/>